<name>A0A397VCU5_9GLOM</name>
<comment type="caution">
    <text evidence="1">The sequence shown here is derived from an EMBL/GenBank/DDBJ whole genome shotgun (WGS) entry which is preliminary data.</text>
</comment>
<gene>
    <name evidence="1" type="ORF">C2G38_2181247</name>
</gene>
<evidence type="ECO:0000313" key="1">
    <source>
        <dbReference type="EMBL" id="RIB19651.1"/>
    </source>
</evidence>
<protein>
    <submittedName>
        <fullName evidence="1">Uncharacterized protein</fullName>
    </submittedName>
</protein>
<dbReference type="AlphaFoldDB" id="A0A397VCU5"/>
<dbReference type="EMBL" id="QKWP01000461">
    <property type="protein sequence ID" value="RIB19651.1"/>
    <property type="molecule type" value="Genomic_DNA"/>
</dbReference>
<dbReference type="Proteomes" id="UP000266673">
    <property type="component" value="Unassembled WGS sequence"/>
</dbReference>
<proteinExistence type="predicted"/>
<reference evidence="1 2" key="1">
    <citation type="submission" date="2018-06" db="EMBL/GenBank/DDBJ databases">
        <title>Comparative genomics reveals the genomic features of Rhizophagus irregularis, R. cerebriforme, R. diaphanum and Gigaspora rosea, and their symbiotic lifestyle signature.</title>
        <authorList>
            <person name="Morin E."/>
            <person name="San Clemente H."/>
            <person name="Chen E.C.H."/>
            <person name="De La Providencia I."/>
            <person name="Hainaut M."/>
            <person name="Kuo A."/>
            <person name="Kohler A."/>
            <person name="Murat C."/>
            <person name="Tang N."/>
            <person name="Roy S."/>
            <person name="Loubradou J."/>
            <person name="Henrissat B."/>
            <person name="Grigoriev I.V."/>
            <person name="Corradi N."/>
            <person name="Roux C."/>
            <person name="Martin F.M."/>
        </authorList>
    </citation>
    <scope>NUCLEOTIDE SEQUENCE [LARGE SCALE GENOMIC DNA]</scope>
    <source>
        <strain evidence="1 2">DAOM 194757</strain>
    </source>
</reference>
<evidence type="ECO:0000313" key="2">
    <source>
        <dbReference type="Proteomes" id="UP000266673"/>
    </source>
</evidence>
<accession>A0A397VCU5</accession>
<sequence length="350" mass="40984">MKMVRRERKSRNDSVEKVESIEIKTINVLNTDIETVNKAKIENLPEGLNKGGIRNNEVEVTHCQESNNREIISEYNSEHYIDKENQNKRDENEVLICYKDACDTDIDLKEILEEDLKQVEGETSIQFKLEDDERLVFDPEKIWNNNGMIGSSKAEKNINEDKNLNYIRHIEMEVVVKDLLEVLIEDKLDNYEVYDKGEIEVDQYDIPAIVKVENDNNGNKALYSRAKSDDIRMKNIKKHMIKKISCHDELLACDLELAMKTEDNGKGRLYARNKVDKLGYNGVKGERIEAKNDNFDEEIMKHVENDYVDYKKKLDVSKENKHKATQVETKNKKKYTREVKSKHLLEIQIR</sequence>
<organism evidence="1 2">
    <name type="scientific">Gigaspora rosea</name>
    <dbReference type="NCBI Taxonomy" id="44941"/>
    <lineage>
        <taxon>Eukaryota</taxon>
        <taxon>Fungi</taxon>
        <taxon>Fungi incertae sedis</taxon>
        <taxon>Mucoromycota</taxon>
        <taxon>Glomeromycotina</taxon>
        <taxon>Glomeromycetes</taxon>
        <taxon>Diversisporales</taxon>
        <taxon>Gigasporaceae</taxon>
        <taxon>Gigaspora</taxon>
    </lineage>
</organism>
<dbReference type="OrthoDB" id="2491636at2759"/>
<keyword evidence="2" id="KW-1185">Reference proteome</keyword>